<proteinExistence type="predicted"/>
<keyword evidence="2" id="KW-1185">Reference proteome</keyword>
<dbReference type="HOGENOM" id="CLU_2247413_0_0_10"/>
<name>G5SMH0_9BACT</name>
<dbReference type="STRING" id="762968.HMPREF9441_00545"/>
<dbReference type="RefSeq" id="WP_008617532.1">
    <property type="nucleotide sequence ID" value="NZ_JH376582.1"/>
</dbReference>
<accession>G5SMH0</accession>
<gene>
    <name evidence="1" type="ORF">HMPREF9441_00545</name>
</gene>
<reference evidence="1 2" key="1">
    <citation type="submission" date="2011-03" db="EMBL/GenBank/DDBJ databases">
        <authorList>
            <person name="Weinstock G."/>
            <person name="Sodergren E."/>
            <person name="Clifton S."/>
            <person name="Fulton L."/>
            <person name="Fulton B."/>
            <person name="Courtney L."/>
            <person name="Fronick C."/>
            <person name="Harrison M."/>
            <person name="Strong C."/>
            <person name="Farmer C."/>
            <person name="Delahaunty K."/>
            <person name="Markovic C."/>
            <person name="Hall O."/>
            <person name="Minx P."/>
            <person name="Tomlinson C."/>
            <person name="Mitreva M."/>
            <person name="Hou S."/>
            <person name="Chen J."/>
            <person name="Wollam A."/>
            <person name="Pepin K.H."/>
            <person name="Johnson M."/>
            <person name="Bhonagiri V."/>
            <person name="Zhang X."/>
            <person name="Suruliraj S."/>
            <person name="Warren W."/>
            <person name="Chinwalla A."/>
            <person name="Mardis E.R."/>
            <person name="Wilson R.K."/>
        </authorList>
    </citation>
    <scope>NUCLEOTIDE SEQUENCE [LARGE SCALE GENOMIC DNA]</scope>
    <source>
        <strain evidence="1 2">YIT 11840</strain>
    </source>
</reference>
<sequence length="104" mass="11575">MEISDLLKDKSSVLRYILQTITSSQKNAAGLRGMKQRGFSNEGMLEKVIEVTAIQSEQIQSLALIALVGLQSRDFDSQVAEMMNKMGRGEEALRIMVDKKLKGE</sequence>
<evidence type="ECO:0000313" key="2">
    <source>
        <dbReference type="Proteomes" id="UP000003598"/>
    </source>
</evidence>
<dbReference type="GeneID" id="93556283"/>
<dbReference type="PATRIC" id="fig|762968.3.peg.485"/>
<dbReference type="AlphaFoldDB" id="G5SMH0"/>
<dbReference type="Proteomes" id="UP000003598">
    <property type="component" value="Unassembled WGS sequence"/>
</dbReference>
<dbReference type="EMBL" id="AFFY01000006">
    <property type="protein sequence ID" value="EHH01522.1"/>
    <property type="molecule type" value="Genomic_DNA"/>
</dbReference>
<organism evidence="1 2">
    <name type="scientific">Paraprevotella clara YIT 11840</name>
    <dbReference type="NCBI Taxonomy" id="762968"/>
    <lineage>
        <taxon>Bacteria</taxon>
        <taxon>Pseudomonadati</taxon>
        <taxon>Bacteroidota</taxon>
        <taxon>Bacteroidia</taxon>
        <taxon>Bacteroidales</taxon>
        <taxon>Prevotellaceae</taxon>
        <taxon>Paraprevotella</taxon>
    </lineage>
</organism>
<protein>
    <submittedName>
        <fullName evidence="1">Uncharacterized protein</fullName>
    </submittedName>
</protein>
<comment type="caution">
    <text evidence="1">The sequence shown here is derived from an EMBL/GenBank/DDBJ whole genome shotgun (WGS) entry which is preliminary data.</text>
</comment>
<evidence type="ECO:0000313" key="1">
    <source>
        <dbReference type="EMBL" id="EHH01522.1"/>
    </source>
</evidence>